<dbReference type="PANTHER" id="PTHR14014:SF0">
    <property type="entry name" value="TELOMERE REPEATS-BINDING BOUQUET FORMATION PROTEIN 1"/>
    <property type="match status" value="1"/>
</dbReference>
<proteinExistence type="predicted"/>
<keyword evidence="2" id="KW-1185">Reference proteome</keyword>
<dbReference type="Proteomes" id="UP000507470">
    <property type="component" value="Unassembled WGS sequence"/>
</dbReference>
<dbReference type="GO" id="GO:0007129">
    <property type="term" value="P:homologous chromosome pairing at meiosis"/>
    <property type="evidence" value="ECO:0007669"/>
    <property type="project" value="TreeGrafter"/>
</dbReference>
<dbReference type="OrthoDB" id="608866at2759"/>
<gene>
    <name evidence="1" type="ORF">MCOR_19231</name>
</gene>
<evidence type="ECO:0000313" key="2">
    <source>
        <dbReference type="Proteomes" id="UP000507470"/>
    </source>
</evidence>
<evidence type="ECO:0000313" key="1">
    <source>
        <dbReference type="EMBL" id="CAC5383490.1"/>
    </source>
</evidence>
<dbReference type="EMBL" id="CACVKT020003389">
    <property type="protein sequence ID" value="CAC5383490.1"/>
    <property type="molecule type" value="Genomic_DNA"/>
</dbReference>
<sequence length="151" mass="16980">MPEVLINKVYSQKELTTIAQFMNLHKTLSDEKSTTRLKHASSYLLLTLVSNNSLGQSLAKKSLCLSDLLGLLRTSLPSVGRTDCWFDDAGTTGLELWSSVAAALCMCVNNPQNGLFYLCQNIEMFSTTKKYPQKQGRNEILLHLRLKWFSC</sequence>
<reference evidence="1 2" key="1">
    <citation type="submission" date="2020-06" db="EMBL/GenBank/DDBJ databases">
        <authorList>
            <person name="Li R."/>
            <person name="Bekaert M."/>
        </authorList>
    </citation>
    <scope>NUCLEOTIDE SEQUENCE [LARGE SCALE GENOMIC DNA]</scope>
    <source>
        <strain evidence="2">wild</strain>
    </source>
</reference>
<dbReference type="GO" id="GO:0070197">
    <property type="term" value="P:meiotic attachment of telomere to nuclear envelope"/>
    <property type="evidence" value="ECO:0007669"/>
    <property type="project" value="InterPro"/>
</dbReference>
<name>A0A6J8BK57_MYTCO</name>
<dbReference type="InterPro" id="IPR042359">
    <property type="entry name" value="TERB1"/>
</dbReference>
<dbReference type="AlphaFoldDB" id="A0A6J8BK57"/>
<accession>A0A6J8BK57</accession>
<organism evidence="1 2">
    <name type="scientific">Mytilus coruscus</name>
    <name type="common">Sea mussel</name>
    <dbReference type="NCBI Taxonomy" id="42192"/>
    <lineage>
        <taxon>Eukaryota</taxon>
        <taxon>Metazoa</taxon>
        <taxon>Spiralia</taxon>
        <taxon>Lophotrochozoa</taxon>
        <taxon>Mollusca</taxon>
        <taxon>Bivalvia</taxon>
        <taxon>Autobranchia</taxon>
        <taxon>Pteriomorphia</taxon>
        <taxon>Mytilida</taxon>
        <taxon>Mytiloidea</taxon>
        <taxon>Mytilidae</taxon>
        <taxon>Mytilinae</taxon>
        <taxon>Mytilus</taxon>
    </lineage>
</organism>
<protein>
    <submittedName>
        <fullName evidence="1">Uncharacterized protein</fullName>
    </submittedName>
</protein>
<dbReference type="PANTHER" id="PTHR14014">
    <property type="entry name" value="TELOMERE REPEATS-BINDING BOUQUET FORMATION PROTEIN 1"/>
    <property type="match status" value="1"/>
</dbReference>